<dbReference type="WBParaSite" id="Hba_11401">
    <property type="protein sequence ID" value="Hba_11401"/>
    <property type="gene ID" value="Hba_11401"/>
</dbReference>
<keyword evidence="1" id="KW-1185">Reference proteome</keyword>
<dbReference type="Proteomes" id="UP000095283">
    <property type="component" value="Unplaced"/>
</dbReference>
<name>A0A1I7X1G3_HETBA</name>
<organism evidence="1 2">
    <name type="scientific">Heterorhabditis bacteriophora</name>
    <name type="common">Entomopathogenic nematode worm</name>
    <dbReference type="NCBI Taxonomy" id="37862"/>
    <lineage>
        <taxon>Eukaryota</taxon>
        <taxon>Metazoa</taxon>
        <taxon>Ecdysozoa</taxon>
        <taxon>Nematoda</taxon>
        <taxon>Chromadorea</taxon>
        <taxon>Rhabditida</taxon>
        <taxon>Rhabditina</taxon>
        <taxon>Rhabditomorpha</taxon>
        <taxon>Strongyloidea</taxon>
        <taxon>Heterorhabditidae</taxon>
        <taxon>Heterorhabditis</taxon>
    </lineage>
</organism>
<reference evidence="2" key="1">
    <citation type="submission" date="2016-11" db="UniProtKB">
        <authorList>
            <consortium name="WormBaseParasite"/>
        </authorList>
    </citation>
    <scope>IDENTIFICATION</scope>
</reference>
<evidence type="ECO:0000313" key="2">
    <source>
        <dbReference type="WBParaSite" id="Hba_11401"/>
    </source>
</evidence>
<dbReference type="AlphaFoldDB" id="A0A1I7X1G3"/>
<proteinExistence type="predicted"/>
<evidence type="ECO:0000313" key="1">
    <source>
        <dbReference type="Proteomes" id="UP000095283"/>
    </source>
</evidence>
<accession>A0A1I7X1G3</accession>
<sequence length="30" mass="3657">MFWKYYWMKILGSNARRTFCGKLLQNCLGK</sequence>
<protein>
    <submittedName>
        <fullName evidence="2">Uncharacterized protein</fullName>
    </submittedName>
</protein>